<dbReference type="CDD" id="cd00609">
    <property type="entry name" value="AAT_like"/>
    <property type="match status" value="1"/>
</dbReference>
<sequence>MNPTAARLSKIEPFHVMDILARARAMELQGRSVIHMEIGEPDFPTAPAIVQAGIAALQAGHTHYTPALGLPELRAAIASSYPAHVRPDAGRVVVTPGASGALQLIFAALINPGDQVLMADPGYPCNRHFVSLFEGEPLTIPVDASTGYQLNADLVRRRWTRRTVAVLLASPSNPTGTLIPPDGMAEIVRAVEERGGVLIVDEIYHGLVYGEEAVTALSHSQNLFVVNSFSKYYGMTGWRLGWMVAPISYVPAIDKLAQNIFLAASTPAQYAALAAFEAVVQQELQNRRDVFRERRDFLLPALRELGFEIPLVPQGAFYLYADCSRFTADSQAFALGLLEQTGVAITPGLDFGSHRAAQHVRFSYANTLENLREGVSRLRNYL</sequence>
<dbReference type="EMBL" id="MFTC01000035">
    <property type="protein sequence ID" value="OGI51656.1"/>
    <property type="molecule type" value="Genomic_DNA"/>
</dbReference>
<evidence type="ECO:0000256" key="2">
    <source>
        <dbReference type="ARBA" id="ARBA00007441"/>
    </source>
</evidence>
<dbReference type="GO" id="GO:0008483">
    <property type="term" value="F:transaminase activity"/>
    <property type="evidence" value="ECO:0007669"/>
    <property type="project" value="UniProtKB-KW"/>
</dbReference>
<dbReference type="InterPro" id="IPR015424">
    <property type="entry name" value="PyrdxlP-dep_Trfase"/>
</dbReference>
<dbReference type="InterPro" id="IPR015421">
    <property type="entry name" value="PyrdxlP-dep_Trfase_major"/>
</dbReference>
<comment type="similarity">
    <text evidence="2 6">Belongs to the class-I pyridoxal-phosphate-dependent aminotransferase family.</text>
</comment>
<evidence type="ECO:0000256" key="4">
    <source>
        <dbReference type="ARBA" id="ARBA00022679"/>
    </source>
</evidence>
<accession>A0A1F6U2R3</accession>
<dbReference type="Pfam" id="PF00155">
    <property type="entry name" value="Aminotran_1_2"/>
    <property type="match status" value="1"/>
</dbReference>
<dbReference type="Proteomes" id="UP000179037">
    <property type="component" value="Unassembled WGS sequence"/>
</dbReference>
<keyword evidence="3 6" id="KW-0032">Aminotransferase</keyword>
<evidence type="ECO:0000256" key="6">
    <source>
        <dbReference type="RuleBase" id="RU000481"/>
    </source>
</evidence>
<keyword evidence="5" id="KW-0663">Pyridoxal phosphate</keyword>
<dbReference type="InterPro" id="IPR004838">
    <property type="entry name" value="NHTrfase_class1_PyrdxlP-BS"/>
</dbReference>
<name>A0A1F6U2R3_9PROT</name>
<dbReference type="AlphaFoldDB" id="A0A1F6U2R3"/>
<evidence type="ECO:0000256" key="3">
    <source>
        <dbReference type="ARBA" id="ARBA00022576"/>
    </source>
</evidence>
<dbReference type="PROSITE" id="PS00105">
    <property type="entry name" value="AA_TRANSFER_CLASS_1"/>
    <property type="match status" value="1"/>
</dbReference>
<comment type="caution">
    <text evidence="8">The sequence shown here is derived from an EMBL/GenBank/DDBJ whole genome shotgun (WGS) entry which is preliminary data.</text>
</comment>
<keyword evidence="4 6" id="KW-0808">Transferase</keyword>
<comment type="cofactor">
    <cofactor evidence="1 6">
        <name>pyridoxal 5'-phosphate</name>
        <dbReference type="ChEBI" id="CHEBI:597326"/>
    </cofactor>
</comment>
<dbReference type="InterPro" id="IPR050596">
    <property type="entry name" value="AspAT/PAT-like"/>
</dbReference>
<reference evidence="8 9" key="1">
    <citation type="journal article" date="2016" name="Nat. Commun.">
        <title>Thousands of microbial genomes shed light on interconnected biogeochemical processes in an aquifer system.</title>
        <authorList>
            <person name="Anantharaman K."/>
            <person name="Brown C.T."/>
            <person name="Hug L.A."/>
            <person name="Sharon I."/>
            <person name="Castelle C.J."/>
            <person name="Probst A.J."/>
            <person name="Thomas B.C."/>
            <person name="Singh A."/>
            <person name="Wilkins M.J."/>
            <person name="Karaoz U."/>
            <person name="Brodie E.L."/>
            <person name="Williams K.H."/>
            <person name="Hubbard S.S."/>
            <person name="Banfield J.F."/>
        </authorList>
    </citation>
    <scope>NUCLEOTIDE SEQUENCE [LARGE SCALE GENOMIC DNA]</scope>
</reference>
<dbReference type="NCBIfam" id="NF006514">
    <property type="entry name" value="PRK08960.1"/>
    <property type="match status" value="1"/>
</dbReference>
<dbReference type="SUPFAM" id="SSF53383">
    <property type="entry name" value="PLP-dependent transferases"/>
    <property type="match status" value="1"/>
</dbReference>
<evidence type="ECO:0000256" key="5">
    <source>
        <dbReference type="ARBA" id="ARBA00022898"/>
    </source>
</evidence>
<evidence type="ECO:0000313" key="8">
    <source>
        <dbReference type="EMBL" id="OGI51656.1"/>
    </source>
</evidence>
<dbReference type="GO" id="GO:0006520">
    <property type="term" value="P:amino acid metabolic process"/>
    <property type="evidence" value="ECO:0007669"/>
    <property type="project" value="InterPro"/>
</dbReference>
<dbReference type="InterPro" id="IPR004839">
    <property type="entry name" value="Aminotransferase_I/II_large"/>
</dbReference>
<evidence type="ECO:0000313" key="9">
    <source>
        <dbReference type="Proteomes" id="UP000179037"/>
    </source>
</evidence>
<evidence type="ECO:0000259" key="7">
    <source>
        <dbReference type="Pfam" id="PF00155"/>
    </source>
</evidence>
<dbReference type="STRING" id="1817768.A3A87_00255"/>
<gene>
    <name evidence="8" type="ORF">A3A87_00255</name>
</gene>
<organism evidence="8 9">
    <name type="scientific">Candidatus Muproteobacteria bacterium RIFCSPLOWO2_01_FULL_60_18</name>
    <dbReference type="NCBI Taxonomy" id="1817768"/>
    <lineage>
        <taxon>Bacteria</taxon>
        <taxon>Pseudomonadati</taxon>
        <taxon>Pseudomonadota</taxon>
        <taxon>Candidatus Muproteobacteria</taxon>
    </lineage>
</organism>
<dbReference type="EC" id="2.6.1.-" evidence="6"/>
<dbReference type="Gene3D" id="3.40.640.10">
    <property type="entry name" value="Type I PLP-dependent aspartate aminotransferase-like (Major domain)"/>
    <property type="match status" value="1"/>
</dbReference>
<dbReference type="PANTHER" id="PTHR46383">
    <property type="entry name" value="ASPARTATE AMINOTRANSFERASE"/>
    <property type="match status" value="1"/>
</dbReference>
<evidence type="ECO:0000256" key="1">
    <source>
        <dbReference type="ARBA" id="ARBA00001933"/>
    </source>
</evidence>
<protein>
    <recommendedName>
        <fullName evidence="6">Aminotransferase</fullName>
        <ecNumber evidence="6">2.6.1.-</ecNumber>
    </recommendedName>
</protein>
<dbReference type="PANTHER" id="PTHR46383:SF2">
    <property type="entry name" value="AMINOTRANSFERASE"/>
    <property type="match status" value="1"/>
</dbReference>
<proteinExistence type="inferred from homology"/>
<feature type="domain" description="Aminotransferase class I/classII large" evidence="7">
    <location>
        <begin position="33"/>
        <end position="378"/>
    </location>
</feature>
<dbReference type="GO" id="GO:0030170">
    <property type="term" value="F:pyridoxal phosphate binding"/>
    <property type="evidence" value="ECO:0007669"/>
    <property type="project" value="InterPro"/>
</dbReference>